<dbReference type="AlphaFoldDB" id="A0A915KD01"/>
<evidence type="ECO:0000313" key="1">
    <source>
        <dbReference type="Proteomes" id="UP000887565"/>
    </source>
</evidence>
<proteinExistence type="predicted"/>
<dbReference type="Proteomes" id="UP000887565">
    <property type="component" value="Unplaced"/>
</dbReference>
<dbReference type="WBParaSite" id="nRc.2.0.1.t36592-RA">
    <property type="protein sequence ID" value="nRc.2.0.1.t36592-RA"/>
    <property type="gene ID" value="nRc.2.0.1.g36592"/>
</dbReference>
<reference evidence="2" key="1">
    <citation type="submission" date="2022-11" db="UniProtKB">
        <authorList>
            <consortium name="WormBaseParasite"/>
        </authorList>
    </citation>
    <scope>IDENTIFICATION</scope>
</reference>
<accession>A0A915KD01</accession>
<organism evidence="1 2">
    <name type="scientific">Romanomermis culicivorax</name>
    <name type="common">Nematode worm</name>
    <dbReference type="NCBI Taxonomy" id="13658"/>
    <lineage>
        <taxon>Eukaryota</taxon>
        <taxon>Metazoa</taxon>
        <taxon>Ecdysozoa</taxon>
        <taxon>Nematoda</taxon>
        <taxon>Enoplea</taxon>
        <taxon>Dorylaimia</taxon>
        <taxon>Mermithida</taxon>
        <taxon>Mermithoidea</taxon>
        <taxon>Mermithidae</taxon>
        <taxon>Romanomermis</taxon>
    </lineage>
</organism>
<name>A0A915KD01_ROMCU</name>
<protein>
    <submittedName>
        <fullName evidence="2">Uncharacterized protein</fullName>
    </submittedName>
</protein>
<evidence type="ECO:0000313" key="2">
    <source>
        <dbReference type="WBParaSite" id="nRc.2.0.1.t36592-RA"/>
    </source>
</evidence>
<sequence length="75" mass="8384">MPDAPRSKMGKIVIMKLDYARNQNITVALLPDPNSARYGIENANLATLGTTSHPKCDRKHCEARSVIILMVEKIY</sequence>
<keyword evidence="1" id="KW-1185">Reference proteome</keyword>